<dbReference type="PANTHER" id="PTHR43378:SF2">
    <property type="entry name" value="UDP-3-O-ACYLGLUCOSAMINE N-ACYLTRANSFERASE 1, MITOCHONDRIAL-RELATED"/>
    <property type="match status" value="1"/>
</dbReference>
<keyword evidence="1" id="KW-0444">Lipid biosynthesis</keyword>
<dbReference type="AlphaFoldDB" id="A0A2V1P6N7"/>
<dbReference type="Proteomes" id="UP000245293">
    <property type="component" value="Unassembled WGS sequence"/>
</dbReference>
<dbReference type="PANTHER" id="PTHR43378">
    <property type="entry name" value="UDP-3-O-ACYLGLUCOSAMINE N-ACYLTRANSFERASE"/>
    <property type="match status" value="1"/>
</dbReference>
<evidence type="ECO:0000256" key="5">
    <source>
        <dbReference type="ARBA" id="ARBA00023098"/>
    </source>
</evidence>
<evidence type="ECO:0000256" key="6">
    <source>
        <dbReference type="ARBA" id="ARBA00023315"/>
    </source>
</evidence>
<dbReference type="GO" id="GO:0016410">
    <property type="term" value="F:N-acyltransferase activity"/>
    <property type="evidence" value="ECO:0007669"/>
    <property type="project" value="InterPro"/>
</dbReference>
<keyword evidence="2" id="KW-0441">Lipid A biosynthesis</keyword>
<keyword evidence="8" id="KW-1185">Reference proteome</keyword>
<evidence type="ECO:0000256" key="2">
    <source>
        <dbReference type="ARBA" id="ARBA00022556"/>
    </source>
</evidence>
<name>A0A2V1P6N7_9RHOB</name>
<dbReference type="NCBIfam" id="NF002060">
    <property type="entry name" value="PRK00892.1"/>
    <property type="match status" value="1"/>
</dbReference>
<dbReference type="InterPro" id="IPR018357">
    <property type="entry name" value="Hexapep_transf_CS"/>
</dbReference>
<accession>A0A2V1P6N7</accession>
<dbReference type="InterPro" id="IPR007691">
    <property type="entry name" value="LpxD"/>
</dbReference>
<dbReference type="OrthoDB" id="9784739at2"/>
<protein>
    <submittedName>
        <fullName evidence="7">UDP-3-O-(3-hydroxymyristoyl)glucosamine N-acyltransferase</fullName>
    </submittedName>
</protein>
<dbReference type="InterPro" id="IPR011004">
    <property type="entry name" value="Trimer_LpxA-like_sf"/>
</dbReference>
<dbReference type="Pfam" id="PF00132">
    <property type="entry name" value="Hexapep"/>
    <property type="match status" value="2"/>
</dbReference>
<dbReference type="RefSeq" id="WP_109387936.1">
    <property type="nucleotide sequence ID" value="NZ_QETF01000005.1"/>
</dbReference>
<evidence type="ECO:0000313" key="8">
    <source>
        <dbReference type="Proteomes" id="UP000245293"/>
    </source>
</evidence>
<reference evidence="8" key="1">
    <citation type="submission" date="2018-05" db="EMBL/GenBank/DDBJ databases">
        <authorList>
            <person name="Du Z."/>
            <person name="Wang X."/>
        </authorList>
    </citation>
    <scope>NUCLEOTIDE SEQUENCE [LARGE SCALE GENOMIC DNA]</scope>
    <source>
        <strain evidence="8">WDS4C29</strain>
    </source>
</reference>
<keyword evidence="5" id="KW-0443">Lipid metabolism</keyword>
<dbReference type="GO" id="GO:0016020">
    <property type="term" value="C:membrane"/>
    <property type="evidence" value="ECO:0007669"/>
    <property type="project" value="GOC"/>
</dbReference>
<gene>
    <name evidence="7" type="ORF">DFK10_06845</name>
</gene>
<dbReference type="Gene3D" id="3.40.1390.10">
    <property type="entry name" value="MurE/MurF, N-terminal domain"/>
    <property type="match status" value="1"/>
</dbReference>
<evidence type="ECO:0000256" key="4">
    <source>
        <dbReference type="ARBA" id="ARBA00022737"/>
    </source>
</evidence>
<dbReference type="Gene3D" id="2.160.10.10">
    <property type="entry name" value="Hexapeptide repeat proteins"/>
    <property type="match status" value="1"/>
</dbReference>
<dbReference type="InterPro" id="IPR001451">
    <property type="entry name" value="Hexapep"/>
</dbReference>
<evidence type="ECO:0000256" key="3">
    <source>
        <dbReference type="ARBA" id="ARBA00022679"/>
    </source>
</evidence>
<keyword evidence="3 7" id="KW-0808">Transferase</keyword>
<organism evidence="7 8">
    <name type="scientific">Salibaculum griseiflavum</name>
    <dbReference type="NCBI Taxonomy" id="1914409"/>
    <lineage>
        <taxon>Bacteria</taxon>
        <taxon>Pseudomonadati</taxon>
        <taxon>Pseudomonadota</taxon>
        <taxon>Alphaproteobacteria</taxon>
        <taxon>Rhodobacterales</taxon>
        <taxon>Roseobacteraceae</taxon>
        <taxon>Salibaculum</taxon>
    </lineage>
</organism>
<dbReference type="PROSITE" id="PS00101">
    <property type="entry name" value="HEXAPEP_TRANSFERASES"/>
    <property type="match status" value="1"/>
</dbReference>
<evidence type="ECO:0000313" key="7">
    <source>
        <dbReference type="EMBL" id="PWG17474.1"/>
    </source>
</evidence>
<proteinExistence type="predicted"/>
<sequence length="353" mass="35739">MRHSLKEIAASLGAETLGDASLVVDRLAEPGEAGPADLALAVTPKFADELTASRARAAVVWPGADLAALGLDGAIVAPRGRFAMAGLTALLDDDSAFRGLTGQHASAVIDASAKIAEDVVIGPFVVVGPGVVIGPGTRIGAHVSIGAETRIGAGATLHAGVRIGARVRIGDCFIAQPGVVVGGDGFSFTNAGPSNVERAMRQRGDAPLDPPEDGRWHRIHSLGGVEIGNDVEIGANSTVDAGTIRATRIGDGVKIDNLVQIGHNVVLGPDCLICAHAAIAGSSVLGPRVILGGKSGVADNLTIGRDVVAGGGAVILSNIADGLFVSGHPAKPTQAHRAEQKALRRLVRGPERE</sequence>
<keyword evidence="6 7" id="KW-0012">Acyltransferase</keyword>
<dbReference type="GO" id="GO:0009245">
    <property type="term" value="P:lipid A biosynthetic process"/>
    <property type="evidence" value="ECO:0007669"/>
    <property type="project" value="UniProtKB-KW"/>
</dbReference>
<dbReference type="CDD" id="cd03352">
    <property type="entry name" value="LbH_LpxD"/>
    <property type="match status" value="1"/>
</dbReference>
<keyword evidence="4" id="KW-0677">Repeat</keyword>
<evidence type="ECO:0000256" key="1">
    <source>
        <dbReference type="ARBA" id="ARBA00022516"/>
    </source>
</evidence>
<comment type="caution">
    <text evidence="7">The sequence shown here is derived from an EMBL/GenBank/DDBJ whole genome shotgun (WGS) entry which is preliminary data.</text>
</comment>
<dbReference type="EMBL" id="QETF01000005">
    <property type="protein sequence ID" value="PWG17474.1"/>
    <property type="molecule type" value="Genomic_DNA"/>
</dbReference>
<dbReference type="SUPFAM" id="SSF51161">
    <property type="entry name" value="Trimeric LpxA-like enzymes"/>
    <property type="match status" value="1"/>
</dbReference>